<dbReference type="CDD" id="cd12148">
    <property type="entry name" value="fungal_TF_MHR"/>
    <property type="match status" value="1"/>
</dbReference>
<evidence type="ECO:0000256" key="2">
    <source>
        <dbReference type="ARBA" id="ARBA00023015"/>
    </source>
</evidence>
<dbReference type="InterPro" id="IPR001138">
    <property type="entry name" value="Zn2Cys6_DnaBD"/>
</dbReference>
<proteinExistence type="predicted"/>
<dbReference type="Pfam" id="PF11951">
    <property type="entry name" value="Fungal_trans_2"/>
    <property type="match status" value="1"/>
</dbReference>
<keyword evidence="8" id="KW-1185">Reference proteome</keyword>
<evidence type="ECO:0000313" key="7">
    <source>
        <dbReference type="EMBL" id="KAJ5176211.1"/>
    </source>
</evidence>
<dbReference type="Gene3D" id="4.10.240.10">
    <property type="entry name" value="Zn(2)-C6 fungal-type DNA-binding domain"/>
    <property type="match status" value="1"/>
</dbReference>
<evidence type="ECO:0000259" key="6">
    <source>
        <dbReference type="PROSITE" id="PS50048"/>
    </source>
</evidence>
<dbReference type="PANTHER" id="PTHR37534">
    <property type="entry name" value="TRANSCRIPTIONAL ACTIVATOR PROTEIN UGA3"/>
    <property type="match status" value="1"/>
</dbReference>
<evidence type="ECO:0000313" key="8">
    <source>
        <dbReference type="Proteomes" id="UP001149163"/>
    </source>
</evidence>
<keyword evidence="5" id="KW-0539">Nucleus</keyword>
<reference evidence="7" key="2">
    <citation type="journal article" date="2023" name="IMA Fungus">
        <title>Comparative genomic study of the Penicillium genus elucidates a diverse pangenome and 15 lateral gene transfer events.</title>
        <authorList>
            <person name="Petersen C."/>
            <person name="Sorensen T."/>
            <person name="Nielsen M.R."/>
            <person name="Sondergaard T.E."/>
            <person name="Sorensen J.L."/>
            <person name="Fitzpatrick D.A."/>
            <person name="Frisvad J.C."/>
            <person name="Nielsen K.L."/>
        </authorList>
    </citation>
    <scope>NUCLEOTIDE SEQUENCE</scope>
    <source>
        <strain evidence="7">IBT 26290</strain>
    </source>
</reference>
<protein>
    <submittedName>
        <fullName evidence="7">Zn(II)2Cys6 transcription factor</fullName>
    </submittedName>
</protein>
<reference evidence="7" key="1">
    <citation type="submission" date="2022-11" db="EMBL/GenBank/DDBJ databases">
        <authorList>
            <person name="Petersen C."/>
        </authorList>
    </citation>
    <scope>NUCLEOTIDE SEQUENCE</scope>
    <source>
        <strain evidence="7">IBT 26290</strain>
    </source>
</reference>
<dbReference type="PANTHER" id="PTHR37534:SF25">
    <property type="entry name" value="ZN(II)2CYS6 TRANSCRIPTION FACTOR (EUROFUNG)"/>
    <property type="match status" value="1"/>
</dbReference>
<evidence type="ECO:0000256" key="5">
    <source>
        <dbReference type="ARBA" id="ARBA00023242"/>
    </source>
</evidence>
<comment type="subcellular location">
    <subcellularLocation>
        <location evidence="1">Nucleus</location>
    </subcellularLocation>
</comment>
<dbReference type="PROSITE" id="PS00463">
    <property type="entry name" value="ZN2_CY6_FUNGAL_1"/>
    <property type="match status" value="1"/>
</dbReference>
<accession>A0A9W9LTQ2</accession>
<keyword evidence="2" id="KW-0805">Transcription regulation</keyword>
<dbReference type="GO" id="GO:0000976">
    <property type="term" value="F:transcription cis-regulatory region binding"/>
    <property type="evidence" value="ECO:0007669"/>
    <property type="project" value="TreeGrafter"/>
</dbReference>
<dbReference type="InterPro" id="IPR036864">
    <property type="entry name" value="Zn2-C6_fun-type_DNA-bd_sf"/>
</dbReference>
<dbReference type="GO" id="GO:0008270">
    <property type="term" value="F:zinc ion binding"/>
    <property type="evidence" value="ECO:0007669"/>
    <property type="project" value="InterPro"/>
</dbReference>
<dbReference type="CDD" id="cd00067">
    <property type="entry name" value="GAL4"/>
    <property type="match status" value="1"/>
</dbReference>
<gene>
    <name evidence="7" type="ORF">N7482_002088</name>
</gene>
<dbReference type="EMBL" id="JAPQKN010000001">
    <property type="protein sequence ID" value="KAJ5176211.1"/>
    <property type="molecule type" value="Genomic_DNA"/>
</dbReference>
<evidence type="ECO:0000256" key="3">
    <source>
        <dbReference type="ARBA" id="ARBA00023125"/>
    </source>
</evidence>
<name>A0A9W9LTQ2_9EURO</name>
<organism evidence="7 8">
    <name type="scientific">Penicillium canariense</name>
    <dbReference type="NCBI Taxonomy" id="189055"/>
    <lineage>
        <taxon>Eukaryota</taxon>
        <taxon>Fungi</taxon>
        <taxon>Dikarya</taxon>
        <taxon>Ascomycota</taxon>
        <taxon>Pezizomycotina</taxon>
        <taxon>Eurotiomycetes</taxon>
        <taxon>Eurotiomycetidae</taxon>
        <taxon>Eurotiales</taxon>
        <taxon>Aspergillaceae</taxon>
        <taxon>Penicillium</taxon>
    </lineage>
</organism>
<evidence type="ECO:0000256" key="1">
    <source>
        <dbReference type="ARBA" id="ARBA00004123"/>
    </source>
</evidence>
<dbReference type="Pfam" id="PF00172">
    <property type="entry name" value="Zn_clus"/>
    <property type="match status" value="1"/>
</dbReference>
<dbReference type="GeneID" id="81423389"/>
<keyword evidence="4" id="KW-0804">Transcription</keyword>
<keyword evidence="3" id="KW-0238">DNA-binding</keyword>
<dbReference type="GO" id="GO:0000981">
    <property type="term" value="F:DNA-binding transcription factor activity, RNA polymerase II-specific"/>
    <property type="evidence" value="ECO:0007669"/>
    <property type="project" value="InterPro"/>
</dbReference>
<feature type="domain" description="Zn(2)-C6 fungal-type" evidence="6">
    <location>
        <begin position="3"/>
        <end position="32"/>
    </location>
</feature>
<dbReference type="GO" id="GO:0045944">
    <property type="term" value="P:positive regulation of transcription by RNA polymerase II"/>
    <property type="evidence" value="ECO:0007669"/>
    <property type="project" value="TreeGrafter"/>
</dbReference>
<dbReference type="Proteomes" id="UP001149163">
    <property type="component" value="Unassembled WGS sequence"/>
</dbReference>
<dbReference type="PROSITE" id="PS50048">
    <property type="entry name" value="ZN2_CY6_FUNGAL_2"/>
    <property type="match status" value="1"/>
</dbReference>
<comment type="caution">
    <text evidence="7">The sequence shown here is derived from an EMBL/GenBank/DDBJ whole genome shotgun (WGS) entry which is preliminary data.</text>
</comment>
<dbReference type="RefSeq" id="XP_056547819.1">
    <property type="nucleotide sequence ID" value="XM_056684213.1"/>
</dbReference>
<dbReference type="OrthoDB" id="5319341at2759"/>
<dbReference type="SUPFAM" id="SSF57701">
    <property type="entry name" value="Zn2/Cys6 DNA-binding domain"/>
    <property type="match status" value="1"/>
</dbReference>
<dbReference type="AlphaFoldDB" id="A0A9W9LTQ2"/>
<dbReference type="InterPro" id="IPR021858">
    <property type="entry name" value="Fun_TF"/>
</dbReference>
<sequence>MKGCITCRERHIKCNKQLPTCFQCRRSKRECVPASRVPLRISFNRGQKSSRLSNGPSGDGRKDFLFNTNQVWIAVPDHVTFRDVTDDVASSYREVVKETTPSAASYGHISILEGNTGSPVMEIEPDYLVEPRDLLGQSATGLPSPLDASAYSIRQASIASFSALSPAGSTPNSQRDSRSQPLTDLEEARLFRHFGSVIAHWLDACDNERHFATDVVSRASSSPLLLYACLSISALHLARTAHTFTEELAESYHERCVAILIPMLNPLDHRQDLDIILASTVILRLFEQMCCKKPSDDFQRHLRGSSAFVNSWVDCAISGNLTEASFWVFVGQDIQYSLCDQSPLRINFHFFNDKLQQVWQAESSPPERSWARRAIWLLAEIVQYCYSDNKKSAEEHESLRVRLEDWENMKPDSFSPLFHAEADPVGGSPFPTILYTHSWHAKDVDPMLKRSQAQFDHYASILFGAALSSNEAHVRFTACHALCASGPLIKDPHCQMALLRLIRETEEEHGWPWTYIIGELTDDWGLMPIFFLKVLKSCVPNRLLISWPAHTVTALIHGKQVLLPSPFHLPPNPLSAANIGIAPAGSNILIACHERQLGNVEEENIAGVSQPAQPVVRNFNLAKVEFLSKGTSHSKIHVALNFAARTAPSRKYAPPTDLYNANGVMNAAVVPHLVDEVLANEVAGTDGCAEVDSMGAGESIDDGFAMLIERAHQALQVGRVLRVGEWEKQACPPGVVALEVHVVKAVSEAEGRLGGDADVEVNDLEGLFVAFGSRLGSLQQI</sequence>
<dbReference type="GO" id="GO:0005634">
    <property type="term" value="C:nucleus"/>
    <property type="evidence" value="ECO:0007669"/>
    <property type="project" value="UniProtKB-SubCell"/>
</dbReference>
<dbReference type="SMART" id="SM00066">
    <property type="entry name" value="GAL4"/>
    <property type="match status" value="1"/>
</dbReference>
<evidence type="ECO:0000256" key="4">
    <source>
        <dbReference type="ARBA" id="ARBA00023163"/>
    </source>
</evidence>